<dbReference type="Proteomes" id="UP000631576">
    <property type="component" value="Unassembled WGS sequence"/>
</dbReference>
<accession>A0ABR7G7L8</accession>
<dbReference type="SUPFAM" id="SSF53254">
    <property type="entry name" value="Phosphoglycerate mutase-like"/>
    <property type="match status" value="1"/>
</dbReference>
<protein>
    <submittedName>
        <fullName evidence="1">Histidine phosphatase family protein</fullName>
    </submittedName>
</protein>
<dbReference type="EMBL" id="JACOPE010000001">
    <property type="protein sequence ID" value="MBC5683435.1"/>
    <property type="molecule type" value="Genomic_DNA"/>
</dbReference>
<evidence type="ECO:0000313" key="1">
    <source>
        <dbReference type="EMBL" id="MBC5683435.1"/>
    </source>
</evidence>
<sequence>MEIYLIRHLKTKGNVEHRYIGTTDESLIKKETQLVIIEQMQNKLKKCQLPDMLISSPLKRCVETAKIYFSDIALQLQPKLKESDFGLFENKNHEELQAFPEYQAWLESNGTLPFPKGESRESFLKRCRDGFEESIFQAIEQHKKCVCFVIHGGSIMAVLSQFSEQASEFYDWLLKNGEGYQMYLDEKEWKEGQKKVLRGIKKL</sequence>
<gene>
    <name evidence="1" type="ORF">H8S40_07615</name>
</gene>
<evidence type="ECO:0000313" key="2">
    <source>
        <dbReference type="Proteomes" id="UP000631576"/>
    </source>
</evidence>
<dbReference type="SMART" id="SM00855">
    <property type="entry name" value="PGAM"/>
    <property type="match status" value="1"/>
</dbReference>
<proteinExistence type="predicted"/>
<dbReference type="InterPro" id="IPR029033">
    <property type="entry name" value="His_PPase_superfam"/>
</dbReference>
<dbReference type="InterPro" id="IPR050275">
    <property type="entry name" value="PGM_Phosphatase"/>
</dbReference>
<name>A0ABR7G7L8_9FIRM</name>
<dbReference type="RefSeq" id="WP_186864962.1">
    <property type="nucleotide sequence ID" value="NZ_JACOPE010000001.1"/>
</dbReference>
<dbReference type="InterPro" id="IPR013078">
    <property type="entry name" value="His_Pase_superF_clade-1"/>
</dbReference>
<dbReference type="Pfam" id="PF00300">
    <property type="entry name" value="His_Phos_1"/>
    <property type="match status" value="1"/>
</dbReference>
<organism evidence="1 2">
    <name type="scientific">Ruminococcus hominis</name>
    <dbReference type="NCBI Taxonomy" id="2763065"/>
    <lineage>
        <taxon>Bacteria</taxon>
        <taxon>Bacillati</taxon>
        <taxon>Bacillota</taxon>
        <taxon>Clostridia</taxon>
        <taxon>Eubacteriales</taxon>
        <taxon>Oscillospiraceae</taxon>
        <taxon>Ruminococcus</taxon>
    </lineage>
</organism>
<dbReference type="PANTHER" id="PTHR48100">
    <property type="entry name" value="BROAD-SPECIFICITY PHOSPHATASE YOR283W-RELATED"/>
    <property type="match status" value="1"/>
</dbReference>
<reference evidence="1 2" key="1">
    <citation type="submission" date="2020-08" db="EMBL/GenBank/DDBJ databases">
        <title>Genome public.</title>
        <authorList>
            <person name="Liu C."/>
            <person name="Sun Q."/>
        </authorList>
    </citation>
    <scope>NUCLEOTIDE SEQUENCE [LARGE SCALE GENOMIC DNA]</scope>
    <source>
        <strain evidence="1 2">NSJ-13</strain>
    </source>
</reference>
<keyword evidence="2" id="KW-1185">Reference proteome</keyword>
<comment type="caution">
    <text evidence="1">The sequence shown here is derived from an EMBL/GenBank/DDBJ whole genome shotgun (WGS) entry which is preliminary data.</text>
</comment>
<dbReference type="PANTHER" id="PTHR48100:SF1">
    <property type="entry name" value="HISTIDINE PHOSPHATASE FAMILY PROTEIN-RELATED"/>
    <property type="match status" value="1"/>
</dbReference>
<dbReference type="CDD" id="cd07067">
    <property type="entry name" value="HP_PGM_like"/>
    <property type="match status" value="1"/>
</dbReference>
<dbReference type="Gene3D" id="3.40.50.1240">
    <property type="entry name" value="Phosphoglycerate mutase-like"/>
    <property type="match status" value="1"/>
</dbReference>